<sequence length="109" mass="10828">ETRPAPQLNGPVVAPGPVAISAPPTPESPGPSACPLLPTPTTPQPPPATSSSPGCGSSNPEQAGTGAPGAPSVTPSNPETEEDKAKKLLYCSLCKVAVNSLSQLEAHNK</sequence>
<evidence type="ECO:0000256" key="7">
    <source>
        <dbReference type="SAM" id="MobiDB-lite"/>
    </source>
</evidence>
<protein>
    <recommendedName>
        <fullName evidence="8">C2H2-type domain-containing protein</fullName>
    </recommendedName>
</protein>
<dbReference type="GO" id="GO:0005634">
    <property type="term" value="C:nucleus"/>
    <property type="evidence" value="ECO:0007669"/>
    <property type="project" value="UniProtKB-SubCell"/>
</dbReference>
<keyword evidence="4" id="KW-0863">Zinc-finger</keyword>
<dbReference type="PANTHER" id="PTHR23067">
    <property type="entry name" value="DOUBLE-STRANDED RNA-BINDING ZINC FINGER PROTEIN"/>
    <property type="match status" value="1"/>
</dbReference>
<keyword evidence="3" id="KW-0677">Repeat</keyword>
<dbReference type="Pfam" id="PF12874">
    <property type="entry name" value="zf-met"/>
    <property type="match status" value="1"/>
</dbReference>
<comment type="subcellular location">
    <subcellularLocation>
        <location evidence="1">Nucleus</location>
    </subcellularLocation>
</comment>
<feature type="region of interest" description="Disordered" evidence="7">
    <location>
        <begin position="1"/>
        <end position="83"/>
    </location>
</feature>
<gene>
    <name evidence="9" type="ORF">M9458_046147</name>
</gene>
<keyword evidence="2" id="KW-0479">Metal-binding</keyword>
<feature type="compositionally biased region" description="Pro residues" evidence="7">
    <location>
        <begin position="37"/>
        <end position="48"/>
    </location>
</feature>
<evidence type="ECO:0000256" key="4">
    <source>
        <dbReference type="ARBA" id="ARBA00022771"/>
    </source>
</evidence>
<proteinExistence type="predicted"/>
<comment type="caution">
    <text evidence="9">The sequence shown here is derived from an EMBL/GenBank/DDBJ whole genome shotgun (WGS) entry which is preliminary data.</text>
</comment>
<evidence type="ECO:0000256" key="5">
    <source>
        <dbReference type="ARBA" id="ARBA00022833"/>
    </source>
</evidence>
<dbReference type="InterPro" id="IPR036236">
    <property type="entry name" value="Znf_C2H2_sf"/>
</dbReference>
<feature type="non-terminal residue" evidence="9">
    <location>
        <position position="109"/>
    </location>
</feature>
<evidence type="ECO:0000256" key="3">
    <source>
        <dbReference type="ARBA" id="ARBA00022737"/>
    </source>
</evidence>
<evidence type="ECO:0000256" key="2">
    <source>
        <dbReference type="ARBA" id="ARBA00022723"/>
    </source>
</evidence>
<dbReference type="PANTHER" id="PTHR23067:SF13">
    <property type="entry name" value="ZINC FINGER PROTEIN 385A"/>
    <property type="match status" value="1"/>
</dbReference>
<name>A0ABD0NAP7_CIRMR</name>
<evidence type="ECO:0000313" key="10">
    <source>
        <dbReference type="Proteomes" id="UP001529510"/>
    </source>
</evidence>
<reference evidence="9 10" key="1">
    <citation type="submission" date="2024-05" db="EMBL/GenBank/DDBJ databases">
        <title>Genome sequencing and assembly of Indian major carp, Cirrhinus mrigala (Hamilton, 1822).</title>
        <authorList>
            <person name="Mohindra V."/>
            <person name="Chowdhury L.M."/>
            <person name="Lal K."/>
            <person name="Jena J.K."/>
        </authorList>
    </citation>
    <scope>NUCLEOTIDE SEQUENCE [LARGE SCALE GENOMIC DNA]</scope>
    <source>
        <strain evidence="9">CM1030</strain>
        <tissue evidence="9">Blood</tissue>
    </source>
</reference>
<dbReference type="Gene3D" id="3.30.160.60">
    <property type="entry name" value="Classic Zinc Finger"/>
    <property type="match status" value="1"/>
</dbReference>
<evidence type="ECO:0000313" key="9">
    <source>
        <dbReference type="EMBL" id="KAL0158071.1"/>
    </source>
</evidence>
<accession>A0ABD0NAP7</accession>
<dbReference type="SUPFAM" id="SSF57667">
    <property type="entry name" value="beta-beta-alpha zinc fingers"/>
    <property type="match status" value="1"/>
</dbReference>
<dbReference type="InterPro" id="IPR013087">
    <property type="entry name" value="Znf_C2H2_type"/>
</dbReference>
<keyword evidence="10" id="KW-1185">Reference proteome</keyword>
<dbReference type="AlphaFoldDB" id="A0ABD0NAP7"/>
<dbReference type="GO" id="GO:0008270">
    <property type="term" value="F:zinc ion binding"/>
    <property type="evidence" value="ECO:0007669"/>
    <property type="project" value="UniProtKB-KW"/>
</dbReference>
<evidence type="ECO:0000259" key="8">
    <source>
        <dbReference type="Pfam" id="PF12874"/>
    </source>
</evidence>
<feature type="domain" description="C2H2-type" evidence="8">
    <location>
        <begin position="89"/>
        <end position="108"/>
    </location>
</feature>
<feature type="non-terminal residue" evidence="9">
    <location>
        <position position="1"/>
    </location>
</feature>
<dbReference type="EMBL" id="JAMKFB020000023">
    <property type="protein sequence ID" value="KAL0158071.1"/>
    <property type="molecule type" value="Genomic_DNA"/>
</dbReference>
<dbReference type="InterPro" id="IPR051845">
    <property type="entry name" value="Znf385"/>
</dbReference>
<keyword evidence="5" id="KW-0862">Zinc</keyword>
<evidence type="ECO:0000256" key="6">
    <source>
        <dbReference type="ARBA" id="ARBA00023242"/>
    </source>
</evidence>
<organism evidence="9 10">
    <name type="scientific">Cirrhinus mrigala</name>
    <name type="common">Mrigala</name>
    <dbReference type="NCBI Taxonomy" id="683832"/>
    <lineage>
        <taxon>Eukaryota</taxon>
        <taxon>Metazoa</taxon>
        <taxon>Chordata</taxon>
        <taxon>Craniata</taxon>
        <taxon>Vertebrata</taxon>
        <taxon>Euteleostomi</taxon>
        <taxon>Actinopterygii</taxon>
        <taxon>Neopterygii</taxon>
        <taxon>Teleostei</taxon>
        <taxon>Ostariophysi</taxon>
        <taxon>Cypriniformes</taxon>
        <taxon>Cyprinidae</taxon>
        <taxon>Labeoninae</taxon>
        <taxon>Labeonini</taxon>
        <taxon>Cirrhinus</taxon>
    </lineage>
</organism>
<keyword evidence="6" id="KW-0539">Nucleus</keyword>
<dbReference type="Proteomes" id="UP001529510">
    <property type="component" value="Unassembled WGS sequence"/>
</dbReference>
<evidence type="ECO:0000256" key="1">
    <source>
        <dbReference type="ARBA" id="ARBA00004123"/>
    </source>
</evidence>